<organism evidence="5 6">
    <name type="scientific">Tegillarca granosa</name>
    <name type="common">Malaysian cockle</name>
    <name type="synonym">Anadara granosa</name>
    <dbReference type="NCBI Taxonomy" id="220873"/>
    <lineage>
        <taxon>Eukaryota</taxon>
        <taxon>Metazoa</taxon>
        <taxon>Spiralia</taxon>
        <taxon>Lophotrochozoa</taxon>
        <taxon>Mollusca</taxon>
        <taxon>Bivalvia</taxon>
        <taxon>Autobranchia</taxon>
        <taxon>Pteriomorphia</taxon>
        <taxon>Arcoida</taxon>
        <taxon>Arcoidea</taxon>
        <taxon>Arcidae</taxon>
        <taxon>Tegillarca</taxon>
    </lineage>
</organism>
<dbReference type="InterPro" id="IPR029058">
    <property type="entry name" value="AB_hydrolase_fold"/>
</dbReference>
<evidence type="ECO:0000313" key="5">
    <source>
        <dbReference type="EMBL" id="KAJ8308476.1"/>
    </source>
</evidence>
<proteinExistence type="inferred from homology"/>
<evidence type="ECO:0000313" key="6">
    <source>
        <dbReference type="Proteomes" id="UP001217089"/>
    </source>
</evidence>
<evidence type="ECO:0000256" key="2">
    <source>
        <dbReference type="ARBA" id="ARBA00012423"/>
    </source>
</evidence>
<evidence type="ECO:0000259" key="4">
    <source>
        <dbReference type="Pfam" id="PF02230"/>
    </source>
</evidence>
<comment type="similarity">
    <text evidence="1">Belongs to the AB hydrolase superfamily. AB hydrolase 2 family.</text>
</comment>
<evidence type="ECO:0000256" key="3">
    <source>
        <dbReference type="ARBA" id="ARBA00022801"/>
    </source>
</evidence>
<dbReference type="Pfam" id="PF02230">
    <property type="entry name" value="Abhydrolase_2"/>
    <property type="match status" value="1"/>
</dbReference>
<dbReference type="PANTHER" id="PTHR10655">
    <property type="entry name" value="LYSOPHOSPHOLIPASE-RELATED"/>
    <property type="match status" value="1"/>
</dbReference>
<dbReference type="Gene3D" id="3.40.50.1820">
    <property type="entry name" value="alpha/beta hydrolase"/>
    <property type="match status" value="1"/>
</dbReference>
<dbReference type="InterPro" id="IPR050565">
    <property type="entry name" value="LYPA1-2/EST-like"/>
</dbReference>
<evidence type="ECO:0000256" key="1">
    <source>
        <dbReference type="ARBA" id="ARBA00006499"/>
    </source>
</evidence>
<comment type="caution">
    <text evidence="5">The sequence shown here is derived from an EMBL/GenBank/DDBJ whole genome shotgun (WGS) entry which is preliminary data.</text>
</comment>
<feature type="domain" description="Phospholipase/carboxylesterase/thioesterase" evidence="4">
    <location>
        <begin position="5"/>
        <end position="114"/>
    </location>
</feature>
<reference evidence="5 6" key="1">
    <citation type="submission" date="2022-12" db="EMBL/GenBank/DDBJ databases">
        <title>Chromosome-level genome of Tegillarca granosa.</title>
        <authorList>
            <person name="Kim J."/>
        </authorList>
    </citation>
    <scope>NUCLEOTIDE SEQUENCE [LARGE SCALE GENOMIC DNA]</scope>
    <source>
        <strain evidence="5">Teg-2019</strain>
        <tissue evidence="5">Adductor muscle</tissue>
    </source>
</reference>
<sequence>MINFVRGFSMGGAMAMTLAYKYHWDLAGVFALSSFLNYNSSVYKVLEQKSDVKRLPPLYMCHGNRDTVTDVEWAKETLNNLKSLGVKGELDTFDIDHELIKEEIETLRYFIYKQLPNRSRL</sequence>
<dbReference type="InterPro" id="IPR003140">
    <property type="entry name" value="PLipase/COase/thioEstase"/>
</dbReference>
<dbReference type="PANTHER" id="PTHR10655:SF17">
    <property type="entry name" value="LYSOPHOSPHOLIPASE-LIKE PROTEIN 1"/>
    <property type="match status" value="1"/>
</dbReference>
<keyword evidence="6" id="KW-1185">Reference proteome</keyword>
<dbReference type="EMBL" id="JARBDR010000657">
    <property type="protein sequence ID" value="KAJ8308476.1"/>
    <property type="molecule type" value="Genomic_DNA"/>
</dbReference>
<name>A0ABQ9EVV7_TEGGR</name>
<protein>
    <recommendedName>
        <fullName evidence="2">palmitoyl-protein hydrolase</fullName>
        <ecNumber evidence="2">3.1.2.22</ecNumber>
    </recommendedName>
</protein>
<dbReference type="SUPFAM" id="SSF53474">
    <property type="entry name" value="alpha/beta-Hydrolases"/>
    <property type="match status" value="1"/>
</dbReference>
<dbReference type="Proteomes" id="UP001217089">
    <property type="component" value="Unassembled WGS sequence"/>
</dbReference>
<gene>
    <name evidence="5" type="ORF">KUTeg_013350</name>
</gene>
<dbReference type="EC" id="3.1.2.22" evidence="2"/>
<keyword evidence="3" id="KW-0378">Hydrolase</keyword>
<accession>A0ABQ9EVV7</accession>